<dbReference type="Pfam" id="PF04191">
    <property type="entry name" value="PEMT"/>
    <property type="match status" value="1"/>
</dbReference>
<evidence type="ECO:0000256" key="8">
    <source>
        <dbReference type="ARBA" id="ARBA00023098"/>
    </source>
</evidence>
<keyword evidence="11" id="KW-1208">Phospholipid metabolism</keyword>
<comment type="subcellular location">
    <subcellularLocation>
        <location evidence="1">Endomembrane system</location>
        <topology evidence="1">Multi-pass membrane protein</topology>
    </subcellularLocation>
</comment>
<evidence type="ECO:0000256" key="12">
    <source>
        <dbReference type="SAM" id="Phobius"/>
    </source>
</evidence>
<proteinExistence type="predicted"/>
<dbReference type="GO" id="GO:0008168">
    <property type="term" value="F:methyltransferase activity"/>
    <property type="evidence" value="ECO:0007669"/>
    <property type="project" value="UniProtKB-KW"/>
</dbReference>
<name>A0A5C3EDW7_9BASI</name>
<evidence type="ECO:0000313" key="13">
    <source>
        <dbReference type="EMBL" id="SPO27831.1"/>
    </source>
</evidence>
<feature type="transmembrane region" description="Helical" evidence="12">
    <location>
        <begin position="54"/>
        <end position="76"/>
    </location>
</feature>
<evidence type="ECO:0000256" key="6">
    <source>
        <dbReference type="ARBA" id="ARBA00022824"/>
    </source>
</evidence>
<dbReference type="OrthoDB" id="422086at2759"/>
<gene>
    <name evidence="13" type="ORF">UTRI_04974</name>
</gene>
<evidence type="ECO:0000256" key="2">
    <source>
        <dbReference type="ARBA" id="ARBA00022516"/>
    </source>
</evidence>
<keyword evidence="4" id="KW-0949">S-adenosyl-L-methionine</keyword>
<dbReference type="GO" id="GO:0032259">
    <property type="term" value="P:methylation"/>
    <property type="evidence" value="ECO:0007669"/>
    <property type="project" value="UniProtKB-KW"/>
</dbReference>
<keyword evidence="5 12" id="KW-0812">Transmembrane</keyword>
<evidence type="ECO:0000256" key="5">
    <source>
        <dbReference type="ARBA" id="ARBA00022692"/>
    </source>
</evidence>
<dbReference type="Gene3D" id="1.20.120.1630">
    <property type="match status" value="1"/>
</dbReference>
<keyword evidence="8" id="KW-0443">Lipid metabolism</keyword>
<keyword evidence="14" id="KW-1185">Reference proteome</keyword>
<keyword evidence="7 12" id="KW-1133">Transmembrane helix</keyword>
<evidence type="ECO:0000256" key="3">
    <source>
        <dbReference type="ARBA" id="ARBA00022603"/>
    </source>
</evidence>
<keyword evidence="6" id="KW-0256">Endoplasmic reticulum</keyword>
<evidence type="ECO:0000313" key="14">
    <source>
        <dbReference type="Proteomes" id="UP000324022"/>
    </source>
</evidence>
<evidence type="ECO:0000256" key="1">
    <source>
        <dbReference type="ARBA" id="ARBA00004127"/>
    </source>
</evidence>
<evidence type="ECO:0000256" key="11">
    <source>
        <dbReference type="ARBA" id="ARBA00023264"/>
    </source>
</evidence>
<evidence type="ECO:0008006" key="15">
    <source>
        <dbReference type="Google" id="ProtNLM"/>
    </source>
</evidence>
<organism evidence="13 14">
    <name type="scientific">Ustilago trichophora</name>
    <dbReference type="NCBI Taxonomy" id="86804"/>
    <lineage>
        <taxon>Eukaryota</taxon>
        <taxon>Fungi</taxon>
        <taxon>Dikarya</taxon>
        <taxon>Basidiomycota</taxon>
        <taxon>Ustilaginomycotina</taxon>
        <taxon>Ustilaginomycetes</taxon>
        <taxon>Ustilaginales</taxon>
        <taxon>Ustilaginaceae</taxon>
        <taxon>Ustilago</taxon>
    </lineage>
</organism>
<keyword evidence="9 12" id="KW-0472">Membrane</keyword>
<accession>A0A5C3EDW7</accession>
<dbReference type="GO" id="GO:0006656">
    <property type="term" value="P:phosphatidylcholine biosynthetic process"/>
    <property type="evidence" value="ECO:0007669"/>
    <property type="project" value="UniProtKB-UniPathway"/>
</dbReference>
<sequence length="222" mass="24531">MDEIRSLIADIPSVWSDLDNLKRTLVVLKAIADFTYCGITPLLFITSKLSLRSFVLIPAVGFAFIFSDAAMFFALPKSADTTQVYIGILLVLYSLVFFWWAQYTMSSTPGLTGAFSDDEPSFLITQGPWAFVRNPLYSAYLASLLAGFILTSSSNDPDHGHAFLVSHAGGIALAGLLVGFSVFYQAIREEEAKFSSSKLRSKHEAYKKKVWCLLPLTDVFGR</sequence>
<protein>
    <recommendedName>
        <fullName evidence="15">Protein-S-isoprenylcysteine O-methyltransferase</fullName>
    </recommendedName>
</protein>
<dbReference type="GO" id="GO:0012505">
    <property type="term" value="C:endomembrane system"/>
    <property type="evidence" value="ECO:0007669"/>
    <property type="project" value="UniProtKB-SubCell"/>
</dbReference>
<keyword evidence="10" id="KW-0594">Phospholipid biosynthesis</keyword>
<evidence type="ECO:0000256" key="4">
    <source>
        <dbReference type="ARBA" id="ARBA00022691"/>
    </source>
</evidence>
<evidence type="ECO:0000256" key="10">
    <source>
        <dbReference type="ARBA" id="ARBA00023209"/>
    </source>
</evidence>
<keyword evidence="3" id="KW-0489">Methyltransferase</keyword>
<dbReference type="AlphaFoldDB" id="A0A5C3EDW7"/>
<feature type="transmembrane region" description="Helical" evidence="12">
    <location>
        <begin position="82"/>
        <end position="101"/>
    </location>
</feature>
<feature type="transmembrane region" description="Helical" evidence="12">
    <location>
        <begin position="136"/>
        <end position="154"/>
    </location>
</feature>
<feature type="transmembrane region" description="Helical" evidence="12">
    <location>
        <begin position="160"/>
        <end position="184"/>
    </location>
</feature>
<evidence type="ECO:0000256" key="9">
    <source>
        <dbReference type="ARBA" id="ARBA00023136"/>
    </source>
</evidence>
<dbReference type="Proteomes" id="UP000324022">
    <property type="component" value="Unassembled WGS sequence"/>
</dbReference>
<evidence type="ECO:0000256" key="7">
    <source>
        <dbReference type="ARBA" id="ARBA00022989"/>
    </source>
</evidence>
<dbReference type="EMBL" id="OOIN01000020">
    <property type="protein sequence ID" value="SPO27831.1"/>
    <property type="molecule type" value="Genomic_DNA"/>
</dbReference>
<dbReference type="UniPathway" id="UPA00753"/>
<keyword evidence="3" id="KW-0808">Transferase</keyword>
<keyword evidence="2" id="KW-0444">Lipid biosynthesis</keyword>
<feature type="transmembrane region" description="Helical" evidence="12">
    <location>
        <begin position="25"/>
        <end position="45"/>
    </location>
</feature>
<dbReference type="InterPro" id="IPR007318">
    <property type="entry name" value="Phopholipid_MeTrfase"/>
</dbReference>
<reference evidence="13 14" key="1">
    <citation type="submission" date="2018-03" db="EMBL/GenBank/DDBJ databases">
        <authorList>
            <person name="Guldener U."/>
        </authorList>
    </citation>
    <scope>NUCLEOTIDE SEQUENCE [LARGE SCALE GENOMIC DNA]</scope>
    <source>
        <strain evidence="13 14">NBRC100155</strain>
    </source>
</reference>